<protein>
    <recommendedName>
        <fullName evidence="4">DUF2065 domain-containing protein</fullName>
    </recommendedName>
</protein>
<reference evidence="2" key="1">
    <citation type="submission" date="2021-11" db="EMBL/GenBank/DDBJ databases">
        <authorList>
            <person name="Rodrigo-Torres L."/>
            <person name="Arahal R. D."/>
            <person name="Lucena T."/>
        </authorList>
    </citation>
    <scope>NUCLEOTIDE SEQUENCE</scope>
    <source>
        <strain evidence="2">CECT 7929</strain>
    </source>
</reference>
<evidence type="ECO:0000313" key="3">
    <source>
        <dbReference type="Proteomes" id="UP000838672"/>
    </source>
</evidence>
<dbReference type="Proteomes" id="UP000838672">
    <property type="component" value="Unassembled WGS sequence"/>
</dbReference>
<keyword evidence="1" id="KW-0472">Membrane</keyword>
<dbReference type="InterPro" id="IPR019201">
    <property type="entry name" value="DUF2065"/>
</dbReference>
<sequence>MQFWLCVLATVVIIETLLPALAPRKWQMLLLQFIQLPASKIRMGSLLLMLLGWLLLMWCGPAGSV</sequence>
<keyword evidence="1" id="KW-1133">Transmembrane helix</keyword>
<dbReference type="Pfam" id="PF09838">
    <property type="entry name" value="DUF2065"/>
    <property type="match status" value="1"/>
</dbReference>
<name>A0ABN8DU99_9VIBR</name>
<gene>
    <name evidence="2" type="ORF">VST7929_02554</name>
</gene>
<keyword evidence="3" id="KW-1185">Reference proteome</keyword>
<accession>A0ABN8DU99</accession>
<keyword evidence="1" id="KW-0812">Transmembrane</keyword>
<comment type="caution">
    <text evidence="2">The sequence shown here is derived from an EMBL/GenBank/DDBJ whole genome shotgun (WGS) entry which is preliminary data.</text>
</comment>
<evidence type="ECO:0008006" key="4">
    <source>
        <dbReference type="Google" id="ProtNLM"/>
    </source>
</evidence>
<evidence type="ECO:0000256" key="1">
    <source>
        <dbReference type="SAM" id="Phobius"/>
    </source>
</evidence>
<feature type="transmembrane region" description="Helical" evidence="1">
    <location>
        <begin position="43"/>
        <end position="60"/>
    </location>
</feature>
<dbReference type="RefSeq" id="WP_237467513.1">
    <property type="nucleotide sequence ID" value="NZ_CAKLDI010000001.1"/>
</dbReference>
<proteinExistence type="predicted"/>
<dbReference type="EMBL" id="CAKLDI010000001">
    <property type="protein sequence ID" value="CAH0534609.1"/>
    <property type="molecule type" value="Genomic_DNA"/>
</dbReference>
<organism evidence="2 3">
    <name type="scientific">Vibrio stylophorae</name>
    <dbReference type="NCBI Taxonomy" id="659351"/>
    <lineage>
        <taxon>Bacteria</taxon>
        <taxon>Pseudomonadati</taxon>
        <taxon>Pseudomonadota</taxon>
        <taxon>Gammaproteobacteria</taxon>
        <taxon>Vibrionales</taxon>
        <taxon>Vibrionaceae</taxon>
        <taxon>Vibrio</taxon>
    </lineage>
</organism>
<evidence type="ECO:0000313" key="2">
    <source>
        <dbReference type="EMBL" id="CAH0534609.1"/>
    </source>
</evidence>